<evidence type="ECO:0000313" key="1">
    <source>
        <dbReference type="EMBL" id="NMO03725.1"/>
    </source>
</evidence>
<dbReference type="RefSeq" id="WP_170196231.1">
    <property type="nucleotide sequence ID" value="NZ_JABBNB010000026.1"/>
</dbReference>
<protein>
    <submittedName>
        <fullName evidence="1">Uncharacterized protein</fullName>
    </submittedName>
</protein>
<sequence length="166" mass="18108">MSPLDDVLLSAARLQELVPDAVLVGGNAAALHAHHRDSFDHDHVVRDLEHRFGAILDALESDPDWVVNRATPGKIILGELGGIEAGVRQMIRTVPLEVEEVQLTNGATVRVPGPDSVASQVMRQLSAPRPRDSRTTAQLTSYKGLRAPWTDWSHVADQCRAIADKM</sequence>
<dbReference type="Proteomes" id="UP000550729">
    <property type="component" value="Unassembled WGS sequence"/>
</dbReference>
<dbReference type="AlphaFoldDB" id="A0A848L3U4"/>
<comment type="caution">
    <text evidence="1">The sequence shown here is derived from an EMBL/GenBank/DDBJ whole genome shotgun (WGS) entry which is preliminary data.</text>
</comment>
<reference evidence="1 2" key="1">
    <citation type="submission" date="2020-04" db="EMBL/GenBank/DDBJ databases">
        <title>Gordonia sp. nov. TBRC 11910.</title>
        <authorList>
            <person name="Suriyachadkun C."/>
        </authorList>
    </citation>
    <scope>NUCLEOTIDE SEQUENCE [LARGE SCALE GENOMIC DNA]</scope>
    <source>
        <strain evidence="1 2">TBRC 11910</strain>
    </source>
</reference>
<gene>
    <name evidence="1" type="ORF">HH308_21135</name>
</gene>
<proteinExistence type="predicted"/>
<organism evidence="1 2">
    <name type="scientific">Gordonia asplenii</name>
    <dbReference type="NCBI Taxonomy" id="2725283"/>
    <lineage>
        <taxon>Bacteria</taxon>
        <taxon>Bacillati</taxon>
        <taxon>Actinomycetota</taxon>
        <taxon>Actinomycetes</taxon>
        <taxon>Mycobacteriales</taxon>
        <taxon>Gordoniaceae</taxon>
        <taxon>Gordonia</taxon>
    </lineage>
</organism>
<accession>A0A848L3U4</accession>
<dbReference type="EMBL" id="JABBNB010000026">
    <property type="protein sequence ID" value="NMO03725.1"/>
    <property type="molecule type" value="Genomic_DNA"/>
</dbReference>
<evidence type="ECO:0000313" key="2">
    <source>
        <dbReference type="Proteomes" id="UP000550729"/>
    </source>
</evidence>
<keyword evidence="2" id="KW-1185">Reference proteome</keyword>
<name>A0A848L3U4_9ACTN</name>